<feature type="chain" id="PRO_5046615160" description="Extracellular endo-alpha-(1-&gt;5)-L-arabinanase C-terminal domain-containing protein" evidence="1">
    <location>
        <begin position="23"/>
        <end position="126"/>
    </location>
</feature>
<protein>
    <recommendedName>
        <fullName evidence="4">Extracellular endo-alpha-(1-&gt;5)-L-arabinanase C-terminal domain-containing protein</fullName>
    </recommendedName>
</protein>
<evidence type="ECO:0008006" key="4">
    <source>
        <dbReference type="Google" id="ProtNLM"/>
    </source>
</evidence>
<feature type="signal peptide" evidence="1">
    <location>
        <begin position="1"/>
        <end position="22"/>
    </location>
</feature>
<name>A0ABQ2IID4_9BACT</name>
<comment type="caution">
    <text evidence="2">The sequence shown here is derived from an EMBL/GenBank/DDBJ whole genome shotgun (WGS) entry which is preliminary data.</text>
</comment>
<organism evidence="2 3">
    <name type="scientific">Dyadobacter beijingensis</name>
    <dbReference type="NCBI Taxonomy" id="365489"/>
    <lineage>
        <taxon>Bacteria</taxon>
        <taxon>Pseudomonadati</taxon>
        <taxon>Bacteroidota</taxon>
        <taxon>Cytophagia</taxon>
        <taxon>Cytophagales</taxon>
        <taxon>Spirosomataceae</taxon>
        <taxon>Dyadobacter</taxon>
    </lineage>
</organism>
<keyword evidence="3" id="KW-1185">Reference proteome</keyword>
<dbReference type="EMBL" id="BMLI01000004">
    <property type="protein sequence ID" value="GGN12830.1"/>
    <property type="molecule type" value="Genomic_DNA"/>
</dbReference>
<sequence>MNMKTRHYFFLMVIAMGVLSMAARMAFTADDLVGTWKYLISDVPPEYESGLLIFEQKDNKTVGWVEAAEKNEIKELMVDQGKVTFMTENDHGAFKYSFTQKGDTLTGTIGSQYGDFPIKAVRQAKK</sequence>
<evidence type="ECO:0000313" key="2">
    <source>
        <dbReference type="EMBL" id="GGN12830.1"/>
    </source>
</evidence>
<reference evidence="3" key="1">
    <citation type="journal article" date="2019" name="Int. J. Syst. Evol. Microbiol.">
        <title>The Global Catalogue of Microorganisms (GCM) 10K type strain sequencing project: providing services to taxonomists for standard genome sequencing and annotation.</title>
        <authorList>
            <consortium name="The Broad Institute Genomics Platform"/>
            <consortium name="The Broad Institute Genome Sequencing Center for Infectious Disease"/>
            <person name="Wu L."/>
            <person name="Ma J."/>
        </authorList>
    </citation>
    <scope>NUCLEOTIDE SEQUENCE [LARGE SCALE GENOMIC DNA]</scope>
    <source>
        <strain evidence="3">CGMCC 1.6375</strain>
    </source>
</reference>
<evidence type="ECO:0000313" key="3">
    <source>
        <dbReference type="Proteomes" id="UP000632339"/>
    </source>
</evidence>
<dbReference type="Proteomes" id="UP000632339">
    <property type="component" value="Unassembled WGS sequence"/>
</dbReference>
<evidence type="ECO:0000256" key="1">
    <source>
        <dbReference type="SAM" id="SignalP"/>
    </source>
</evidence>
<accession>A0ABQ2IID4</accession>
<keyword evidence="1" id="KW-0732">Signal</keyword>
<gene>
    <name evidence="2" type="ORF">GCM10010967_56040</name>
</gene>
<proteinExistence type="predicted"/>